<dbReference type="Pfam" id="PF00440">
    <property type="entry name" value="TetR_N"/>
    <property type="match status" value="1"/>
</dbReference>
<dbReference type="InterPro" id="IPR036271">
    <property type="entry name" value="Tet_transcr_reg_TetR-rel_C_sf"/>
</dbReference>
<dbReference type="EMBL" id="BAAAQK010000001">
    <property type="protein sequence ID" value="GAA1829362.1"/>
    <property type="molecule type" value="Genomic_DNA"/>
</dbReference>
<feature type="domain" description="HTH tetR-type" evidence="5">
    <location>
        <begin position="9"/>
        <end position="69"/>
    </location>
</feature>
<gene>
    <name evidence="6" type="ORF">GCM10009836_04040</name>
</gene>
<keyword evidence="7" id="KW-1185">Reference proteome</keyword>
<evidence type="ECO:0000259" key="5">
    <source>
        <dbReference type="PROSITE" id="PS50977"/>
    </source>
</evidence>
<evidence type="ECO:0000256" key="3">
    <source>
        <dbReference type="ARBA" id="ARBA00023163"/>
    </source>
</evidence>
<organism evidence="6 7">
    <name type="scientific">Pseudonocardia ailaonensis</name>
    <dbReference type="NCBI Taxonomy" id="367279"/>
    <lineage>
        <taxon>Bacteria</taxon>
        <taxon>Bacillati</taxon>
        <taxon>Actinomycetota</taxon>
        <taxon>Actinomycetes</taxon>
        <taxon>Pseudonocardiales</taxon>
        <taxon>Pseudonocardiaceae</taxon>
        <taxon>Pseudonocardia</taxon>
    </lineage>
</organism>
<dbReference type="Gene3D" id="1.10.357.10">
    <property type="entry name" value="Tetracycline Repressor, domain 2"/>
    <property type="match status" value="1"/>
</dbReference>
<evidence type="ECO:0000256" key="2">
    <source>
        <dbReference type="ARBA" id="ARBA00023125"/>
    </source>
</evidence>
<evidence type="ECO:0000256" key="4">
    <source>
        <dbReference type="PROSITE-ProRule" id="PRU00335"/>
    </source>
</evidence>
<evidence type="ECO:0000256" key="1">
    <source>
        <dbReference type="ARBA" id="ARBA00023015"/>
    </source>
</evidence>
<sequence>MPALGRRPGRPPSLTREEVARAALAEGFDGLSMPGVARRLGVSHSTLYRYVTDRADLLVAALEIAADEHEWPAPDLPWRALLEAFAEALWGLVDSHPGMAEAIYGMTSLPDRVVVLLAGYATRLREQGFTSRDAVVALDFLVDLTFSTAIAMRGLDAVQDTPAGPRTRRDLHRESLRTLSPELDEDSTWRGRGWFDDKLAIMLDGLQLRLS</sequence>
<comment type="caution">
    <text evidence="6">The sequence shown here is derived from an EMBL/GenBank/DDBJ whole genome shotgun (WGS) entry which is preliminary data.</text>
</comment>
<dbReference type="Gene3D" id="1.10.10.60">
    <property type="entry name" value="Homeodomain-like"/>
    <property type="match status" value="1"/>
</dbReference>
<dbReference type="PANTHER" id="PTHR30055:SF151">
    <property type="entry name" value="TRANSCRIPTIONAL REGULATORY PROTEIN"/>
    <property type="match status" value="1"/>
</dbReference>
<accession>A0ABN2MK50</accession>
<dbReference type="SUPFAM" id="SSF46689">
    <property type="entry name" value="Homeodomain-like"/>
    <property type="match status" value="1"/>
</dbReference>
<keyword evidence="1" id="KW-0805">Transcription regulation</keyword>
<feature type="DNA-binding region" description="H-T-H motif" evidence="4">
    <location>
        <begin position="32"/>
        <end position="51"/>
    </location>
</feature>
<evidence type="ECO:0000313" key="7">
    <source>
        <dbReference type="Proteomes" id="UP001500449"/>
    </source>
</evidence>
<evidence type="ECO:0000313" key="6">
    <source>
        <dbReference type="EMBL" id="GAA1829362.1"/>
    </source>
</evidence>
<keyword evidence="2 4" id="KW-0238">DNA-binding</keyword>
<dbReference type="Proteomes" id="UP001500449">
    <property type="component" value="Unassembled WGS sequence"/>
</dbReference>
<dbReference type="PROSITE" id="PS50977">
    <property type="entry name" value="HTH_TETR_2"/>
    <property type="match status" value="1"/>
</dbReference>
<dbReference type="InterPro" id="IPR050109">
    <property type="entry name" value="HTH-type_TetR-like_transc_reg"/>
</dbReference>
<reference evidence="6 7" key="1">
    <citation type="journal article" date="2019" name="Int. J. Syst. Evol. Microbiol.">
        <title>The Global Catalogue of Microorganisms (GCM) 10K type strain sequencing project: providing services to taxonomists for standard genome sequencing and annotation.</title>
        <authorList>
            <consortium name="The Broad Institute Genomics Platform"/>
            <consortium name="The Broad Institute Genome Sequencing Center for Infectious Disease"/>
            <person name="Wu L."/>
            <person name="Ma J."/>
        </authorList>
    </citation>
    <scope>NUCLEOTIDE SEQUENCE [LARGE SCALE GENOMIC DNA]</scope>
    <source>
        <strain evidence="6 7">JCM 16009</strain>
    </source>
</reference>
<name>A0ABN2MK50_9PSEU</name>
<dbReference type="PANTHER" id="PTHR30055">
    <property type="entry name" value="HTH-TYPE TRANSCRIPTIONAL REGULATOR RUTR"/>
    <property type="match status" value="1"/>
</dbReference>
<dbReference type="InterPro" id="IPR001647">
    <property type="entry name" value="HTH_TetR"/>
</dbReference>
<dbReference type="RefSeq" id="WP_344411762.1">
    <property type="nucleotide sequence ID" value="NZ_BAAAQK010000001.1"/>
</dbReference>
<protein>
    <recommendedName>
        <fullName evidence="5">HTH tetR-type domain-containing protein</fullName>
    </recommendedName>
</protein>
<proteinExistence type="predicted"/>
<keyword evidence="3" id="KW-0804">Transcription</keyword>
<dbReference type="SUPFAM" id="SSF48498">
    <property type="entry name" value="Tetracyclin repressor-like, C-terminal domain"/>
    <property type="match status" value="1"/>
</dbReference>
<dbReference type="InterPro" id="IPR009057">
    <property type="entry name" value="Homeodomain-like_sf"/>
</dbReference>
<dbReference type="CDD" id="cd00569">
    <property type="entry name" value="HTH_Hin_like"/>
    <property type="match status" value="1"/>
</dbReference>